<evidence type="ECO:0000256" key="4">
    <source>
        <dbReference type="ARBA" id="ARBA00022679"/>
    </source>
</evidence>
<name>A0A3B1CID5_9ZZZZ</name>
<dbReference type="GO" id="GO:0000428">
    <property type="term" value="C:DNA-directed RNA polymerase complex"/>
    <property type="evidence" value="ECO:0007669"/>
    <property type="project" value="UniProtKB-KW"/>
</dbReference>
<evidence type="ECO:0000256" key="6">
    <source>
        <dbReference type="ARBA" id="ARBA00023163"/>
    </source>
</evidence>
<dbReference type="Gene3D" id="3.30.1360.10">
    <property type="entry name" value="RNA polymerase, RBP11-like subunit"/>
    <property type="match status" value="1"/>
</dbReference>
<dbReference type="GO" id="GO:0046983">
    <property type="term" value="F:protein dimerization activity"/>
    <property type="evidence" value="ECO:0007669"/>
    <property type="project" value="InterPro"/>
</dbReference>
<comment type="similarity">
    <text evidence="1">Belongs to the RNA polymerase alpha chain family.</text>
</comment>
<feature type="domain" description="DNA-directed RNA polymerase RpoA/D/Rpb3-type" evidence="8">
    <location>
        <begin position="23"/>
        <end position="231"/>
    </location>
</feature>
<dbReference type="EMBL" id="UOGD01000256">
    <property type="protein sequence ID" value="VAX23704.1"/>
    <property type="molecule type" value="Genomic_DNA"/>
</dbReference>
<accession>A0A3B1CID5</accession>
<dbReference type="Gene3D" id="1.10.150.20">
    <property type="entry name" value="5' to 3' exonuclease, C-terminal subdomain"/>
    <property type="match status" value="1"/>
</dbReference>
<dbReference type="HAMAP" id="MF_00059">
    <property type="entry name" value="RNApol_bact_RpoA"/>
    <property type="match status" value="1"/>
</dbReference>
<evidence type="ECO:0000256" key="2">
    <source>
        <dbReference type="ARBA" id="ARBA00012418"/>
    </source>
</evidence>
<comment type="catalytic activity">
    <reaction evidence="7">
        <text>RNA(n) + a ribonucleoside 5'-triphosphate = RNA(n+1) + diphosphate</text>
        <dbReference type="Rhea" id="RHEA:21248"/>
        <dbReference type="Rhea" id="RHEA-COMP:14527"/>
        <dbReference type="Rhea" id="RHEA-COMP:17342"/>
        <dbReference type="ChEBI" id="CHEBI:33019"/>
        <dbReference type="ChEBI" id="CHEBI:61557"/>
        <dbReference type="ChEBI" id="CHEBI:140395"/>
        <dbReference type="EC" id="2.7.7.6"/>
    </reaction>
</comment>
<dbReference type="GO" id="GO:0003899">
    <property type="term" value="F:DNA-directed RNA polymerase activity"/>
    <property type="evidence" value="ECO:0007669"/>
    <property type="project" value="UniProtKB-EC"/>
</dbReference>
<protein>
    <recommendedName>
        <fullName evidence="2">DNA-directed RNA polymerase</fullName>
        <ecNumber evidence="2">2.7.7.6</ecNumber>
    </recommendedName>
</protein>
<dbReference type="GO" id="GO:0005737">
    <property type="term" value="C:cytoplasm"/>
    <property type="evidence" value="ECO:0007669"/>
    <property type="project" value="UniProtKB-ARBA"/>
</dbReference>
<evidence type="ECO:0000256" key="5">
    <source>
        <dbReference type="ARBA" id="ARBA00022695"/>
    </source>
</evidence>
<keyword evidence="5 9" id="KW-0548">Nucleotidyltransferase</keyword>
<dbReference type="InterPro" id="IPR011263">
    <property type="entry name" value="DNA-dir_RNA_pol_RpoA/D/Rpb3"/>
</dbReference>
<evidence type="ECO:0000256" key="1">
    <source>
        <dbReference type="ARBA" id="ARBA00007123"/>
    </source>
</evidence>
<dbReference type="NCBIfam" id="TIGR02027">
    <property type="entry name" value="rpoA"/>
    <property type="match status" value="1"/>
</dbReference>
<dbReference type="NCBIfam" id="NF003513">
    <property type="entry name" value="PRK05182.1-2"/>
    <property type="match status" value="1"/>
</dbReference>
<dbReference type="SUPFAM" id="SSF56553">
    <property type="entry name" value="Insert subdomain of RNA polymerase alpha subunit"/>
    <property type="match status" value="1"/>
</dbReference>
<dbReference type="Pfam" id="PF01193">
    <property type="entry name" value="RNA_pol_L"/>
    <property type="match status" value="1"/>
</dbReference>
<dbReference type="EC" id="2.7.7.6" evidence="2"/>
<gene>
    <name evidence="9" type="ORF">MNBD_IGNAVI01-2396</name>
</gene>
<dbReference type="SMART" id="SM00662">
    <property type="entry name" value="RPOLD"/>
    <property type="match status" value="1"/>
</dbReference>
<dbReference type="AlphaFoldDB" id="A0A3B1CID5"/>
<evidence type="ECO:0000256" key="3">
    <source>
        <dbReference type="ARBA" id="ARBA00022478"/>
    </source>
</evidence>
<dbReference type="Pfam" id="PF01000">
    <property type="entry name" value="RNA_pol_A_bac"/>
    <property type="match status" value="1"/>
</dbReference>
<dbReference type="InterPro" id="IPR011773">
    <property type="entry name" value="DNA-dir_RpoA"/>
</dbReference>
<dbReference type="InterPro" id="IPR036603">
    <property type="entry name" value="RBP11-like"/>
</dbReference>
<dbReference type="GO" id="GO:0003677">
    <property type="term" value="F:DNA binding"/>
    <property type="evidence" value="ECO:0007669"/>
    <property type="project" value="InterPro"/>
</dbReference>
<dbReference type="InterPro" id="IPR011260">
    <property type="entry name" value="RNAP_asu_C"/>
</dbReference>
<reference evidence="9" key="1">
    <citation type="submission" date="2018-06" db="EMBL/GenBank/DDBJ databases">
        <authorList>
            <person name="Zhirakovskaya E."/>
        </authorList>
    </citation>
    <scope>NUCLEOTIDE SEQUENCE</scope>
</reference>
<dbReference type="InterPro" id="IPR036643">
    <property type="entry name" value="RNApol_insert_sf"/>
</dbReference>
<dbReference type="InterPro" id="IPR011262">
    <property type="entry name" value="DNA-dir_RNA_pol_insert"/>
</dbReference>
<dbReference type="FunFam" id="2.170.120.12:FF:000001">
    <property type="entry name" value="DNA-directed RNA polymerase subunit alpha"/>
    <property type="match status" value="1"/>
</dbReference>
<evidence type="ECO:0000313" key="9">
    <source>
        <dbReference type="EMBL" id="VAX23704.1"/>
    </source>
</evidence>
<evidence type="ECO:0000256" key="7">
    <source>
        <dbReference type="ARBA" id="ARBA00048552"/>
    </source>
</evidence>
<dbReference type="GO" id="GO:0006351">
    <property type="term" value="P:DNA-templated transcription"/>
    <property type="evidence" value="ECO:0007669"/>
    <property type="project" value="InterPro"/>
</dbReference>
<dbReference type="NCBIfam" id="NF003519">
    <property type="entry name" value="PRK05182.2-5"/>
    <property type="match status" value="1"/>
</dbReference>
<organism evidence="9">
    <name type="scientific">hydrothermal vent metagenome</name>
    <dbReference type="NCBI Taxonomy" id="652676"/>
    <lineage>
        <taxon>unclassified sequences</taxon>
        <taxon>metagenomes</taxon>
        <taxon>ecological metagenomes</taxon>
    </lineage>
</organism>
<dbReference type="SUPFAM" id="SSF47789">
    <property type="entry name" value="C-terminal domain of RNA polymerase alpha subunit"/>
    <property type="match status" value="1"/>
</dbReference>
<dbReference type="Pfam" id="PF03118">
    <property type="entry name" value="RNA_pol_A_CTD"/>
    <property type="match status" value="1"/>
</dbReference>
<dbReference type="SUPFAM" id="SSF55257">
    <property type="entry name" value="RBP11-like subunits of RNA polymerase"/>
    <property type="match status" value="1"/>
</dbReference>
<evidence type="ECO:0000259" key="8">
    <source>
        <dbReference type="SMART" id="SM00662"/>
    </source>
</evidence>
<keyword evidence="3 9" id="KW-0240">DNA-directed RNA polymerase</keyword>
<dbReference type="CDD" id="cd06928">
    <property type="entry name" value="RNAP_alpha_NTD"/>
    <property type="match status" value="1"/>
</dbReference>
<sequence length="331" mass="37107">MSYPFIKMPDGVILEEASSSDKYGKFVVQPLERGFGVTLGNAFRRVLLSSIAGSAITAVKFDGVLHEFTSIPGVAEDVTEIILNLKKVRFKILNKKANKMEFSMSTAGNVIAKNLQEQCADIEILNPDQHIATLNDDAKFEMEIRFGFGKGYVPAAEQNVADRTIGLIMIDSIYTPLTKVTYDVTNVRIGESNDYEQLALEIHTDGSITPEDALSNAGQILRDHINLFINFDVEQEEEKIETEIDVEAERIKKILLTSVDDLELSVRSHNCLKAAEIKTLGDLVKKDESEMLKFRNFGRKSLSELTEIVEMYGLEFGMDVDKYINYNSENN</sequence>
<keyword evidence="4 9" id="KW-0808">Transferase</keyword>
<keyword evidence="6" id="KW-0804">Transcription</keyword>
<proteinExistence type="inferred from homology"/>
<dbReference type="Gene3D" id="2.170.120.12">
    <property type="entry name" value="DNA-directed RNA polymerase, insert domain"/>
    <property type="match status" value="1"/>
</dbReference>